<dbReference type="InterPro" id="IPR001128">
    <property type="entry name" value="Cyt_P450"/>
</dbReference>
<proteinExistence type="predicted"/>
<dbReference type="PRINTS" id="PR00385">
    <property type="entry name" value="P450"/>
</dbReference>
<dbReference type="InterPro" id="IPR002401">
    <property type="entry name" value="Cyt_P450_E_grp-I"/>
</dbReference>
<dbReference type="PRINTS" id="PR00463">
    <property type="entry name" value="EP450I"/>
</dbReference>
<evidence type="ECO:0000256" key="4">
    <source>
        <dbReference type="ARBA" id="ARBA00022723"/>
    </source>
</evidence>
<sequence>MVLEHNVLPFGLTSLGARAIAAIAALFILRFLYRGYQQRMMVKKLVHQGIPVLPHSWFLGHIKILSEFRTSHPADVSFYTFPAWLKLNAGKYFPRGKVPGVVYVDLWPLTYSYAFVLDGEAGTQFTISPSLNKHKVVGDYLVLMTHGHDLFAGNGQLWRKWRSRLNPGFSSRHMTTMIPEILDEVIKFVDVLKDKTGANGKWGQVFVMEPKAINLTFNVITKTIIDICIDDQKAEEGHPIKVAMVEQIKLMNEAFVSLMPNIPFSSTAKRLKQIGRYNDIVRNILLPHIETKIEENGTNVKRQTSLDLALDSMDKDLAKEGSGATQAQYIDQLIGNLKIMMFAGHDTTAITICMMFKCLQDNPKCLEQLRAEHDAILGPDPQKAAEIITESAHLIHNLPYTLAVIKETLRLYPIASTVRQGTADCFLTPKGETTQYPTGGWAVWSGITVVHRDPVYWPRPDEFLPERWTVEAGHPLHPVLKHAWQAFAIGPRNCIGMELALTELKLVSVLTARVLEVREAWDEWDQKQGADAKPKDMINGQRLYMVGAGTMHPKDEMPVCVRLRA</sequence>
<evidence type="ECO:0000313" key="11">
    <source>
        <dbReference type="Proteomes" id="UP001251528"/>
    </source>
</evidence>
<comment type="caution">
    <text evidence="10">The sequence shown here is derived from an EMBL/GenBank/DDBJ whole genome shotgun (WGS) entry which is preliminary data.</text>
</comment>
<dbReference type="PANTHER" id="PTHR24305:SF107">
    <property type="entry name" value="P450, PUTATIVE (EUROFUNG)-RELATED"/>
    <property type="match status" value="1"/>
</dbReference>
<organism evidence="10 11">
    <name type="scientific">Conoideocrella luteorostrata</name>
    <dbReference type="NCBI Taxonomy" id="1105319"/>
    <lineage>
        <taxon>Eukaryota</taxon>
        <taxon>Fungi</taxon>
        <taxon>Dikarya</taxon>
        <taxon>Ascomycota</taxon>
        <taxon>Pezizomycotina</taxon>
        <taxon>Sordariomycetes</taxon>
        <taxon>Hypocreomycetidae</taxon>
        <taxon>Hypocreales</taxon>
        <taxon>Clavicipitaceae</taxon>
        <taxon>Conoideocrella</taxon>
    </lineage>
</organism>
<keyword evidence="6 8" id="KW-0408">Iron</keyword>
<dbReference type="GO" id="GO:0005506">
    <property type="term" value="F:iron ion binding"/>
    <property type="evidence" value="ECO:0007669"/>
    <property type="project" value="InterPro"/>
</dbReference>
<name>A0AAJ0FZG0_9HYPO</name>
<dbReference type="GO" id="GO:0020037">
    <property type="term" value="F:heme binding"/>
    <property type="evidence" value="ECO:0007669"/>
    <property type="project" value="InterPro"/>
</dbReference>
<dbReference type="SUPFAM" id="SSF48264">
    <property type="entry name" value="Cytochrome P450"/>
    <property type="match status" value="1"/>
</dbReference>
<dbReference type="Pfam" id="PF00067">
    <property type="entry name" value="p450"/>
    <property type="match status" value="1"/>
</dbReference>
<dbReference type="GO" id="GO:0016705">
    <property type="term" value="F:oxidoreductase activity, acting on paired donors, with incorporation or reduction of molecular oxygen"/>
    <property type="evidence" value="ECO:0007669"/>
    <property type="project" value="InterPro"/>
</dbReference>
<evidence type="ECO:0000256" key="8">
    <source>
        <dbReference type="PIRSR" id="PIRSR602401-1"/>
    </source>
</evidence>
<keyword evidence="5" id="KW-0560">Oxidoreductase</keyword>
<evidence type="ECO:0000256" key="7">
    <source>
        <dbReference type="ARBA" id="ARBA00023033"/>
    </source>
</evidence>
<dbReference type="Proteomes" id="UP001251528">
    <property type="component" value="Unassembled WGS sequence"/>
</dbReference>
<comment type="pathway">
    <text evidence="2">Secondary metabolite biosynthesis.</text>
</comment>
<accession>A0AAJ0FZG0</accession>
<dbReference type="GO" id="GO:0004497">
    <property type="term" value="F:monooxygenase activity"/>
    <property type="evidence" value="ECO:0007669"/>
    <property type="project" value="UniProtKB-KW"/>
</dbReference>
<keyword evidence="9" id="KW-0812">Transmembrane</keyword>
<evidence type="ECO:0000256" key="5">
    <source>
        <dbReference type="ARBA" id="ARBA00023002"/>
    </source>
</evidence>
<evidence type="ECO:0000313" key="10">
    <source>
        <dbReference type="EMBL" id="KAK2594825.1"/>
    </source>
</evidence>
<keyword evidence="9" id="KW-0472">Membrane</keyword>
<keyword evidence="9" id="KW-1133">Transmembrane helix</keyword>
<evidence type="ECO:0000256" key="3">
    <source>
        <dbReference type="ARBA" id="ARBA00022617"/>
    </source>
</evidence>
<dbReference type="Gene3D" id="1.10.630.10">
    <property type="entry name" value="Cytochrome P450"/>
    <property type="match status" value="1"/>
</dbReference>
<dbReference type="InterPro" id="IPR050121">
    <property type="entry name" value="Cytochrome_P450_monoxygenase"/>
</dbReference>
<evidence type="ECO:0000256" key="9">
    <source>
        <dbReference type="SAM" id="Phobius"/>
    </source>
</evidence>
<gene>
    <name evidence="10" type="ORF">QQS21_007453</name>
</gene>
<keyword evidence="11" id="KW-1185">Reference proteome</keyword>
<feature type="binding site" description="axial binding residue" evidence="8">
    <location>
        <position position="494"/>
    </location>
    <ligand>
        <name>heme</name>
        <dbReference type="ChEBI" id="CHEBI:30413"/>
    </ligand>
    <ligandPart>
        <name>Fe</name>
        <dbReference type="ChEBI" id="CHEBI:18248"/>
    </ligandPart>
</feature>
<evidence type="ECO:0008006" key="12">
    <source>
        <dbReference type="Google" id="ProtNLM"/>
    </source>
</evidence>
<dbReference type="InterPro" id="IPR036396">
    <property type="entry name" value="Cyt_P450_sf"/>
</dbReference>
<dbReference type="PANTHER" id="PTHR24305">
    <property type="entry name" value="CYTOCHROME P450"/>
    <property type="match status" value="1"/>
</dbReference>
<keyword evidence="4 8" id="KW-0479">Metal-binding</keyword>
<dbReference type="AlphaFoldDB" id="A0AAJ0FZG0"/>
<dbReference type="EMBL" id="JASWJB010000154">
    <property type="protein sequence ID" value="KAK2594825.1"/>
    <property type="molecule type" value="Genomic_DNA"/>
</dbReference>
<keyword evidence="3 8" id="KW-0349">Heme</keyword>
<keyword evidence="7" id="KW-0503">Monooxygenase</keyword>
<evidence type="ECO:0000256" key="2">
    <source>
        <dbReference type="ARBA" id="ARBA00005179"/>
    </source>
</evidence>
<feature type="transmembrane region" description="Helical" evidence="9">
    <location>
        <begin position="15"/>
        <end position="33"/>
    </location>
</feature>
<comment type="cofactor">
    <cofactor evidence="1 8">
        <name>heme</name>
        <dbReference type="ChEBI" id="CHEBI:30413"/>
    </cofactor>
</comment>
<evidence type="ECO:0000256" key="6">
    <source>
        <dbReference type="ARBA" id="ARBA00023004"/>
    </source>
</evidence>
<evidence type="ECO:0000256" key="1">
    <source>
        <dbReference type="ARBA" id="ARBA00001971"/>
    </source>
</evidence>
<reference evidence="10" key="1">
    <citation type="submission" date="2023-06" db="EMBL/GenBank/DDBJ databases">
        <title>Conoideocrella luteorostrata (Hypocreales: Clavicipitaceae), a potential biocontrol fungus for elongate hemlock scale in United States Christmas tree production areas.</title>
        <authorList>
            <person name="Barrett H."/>
            <person name="Lovett B."/>
            <person name="Macias A.M."/>
            <person name="Stajich J.E."/>
            <person name="Kasson M.T."/>
        </authorList>
    </citation>
    <scope>NUCLEOTIDE SEQUENCE</scope>
    <source>
        <strain evidence="10">ARSEF 14590</strain>
    </source>
</reference>
<protein>
    <recommendedName>
        <fullName evidence="12">Cytochrome P450</fullName>
    </recommendedName>
</protein>